<dbReference type="EMBL" id="JAVHJM010000005">
    <property type="protein sequence ID" value="KAK6513767.1"/>
    <property type="molecule type" value="Genomic_DNA"/>
</dbReference>
<organism evidence="3 4">
    <name type="scientific">Arthrobotrys conoides</name>
    <dbReference type="NCBI Taxonomy" id="74498"/>
    <lineage>
        <taxon>Eukaryota</taxon>
        <taxon>Fungi</taxon>
        <taxon>Dikarya</taxon>
        <taxon>Ascomycota</taxon>
        <taxon>Pezizomycotina</taxon>
        <taxon>Orbiliomycetes</taxon>
        <taxon>Orbiliales</taxon>
        <taxon>Orbiliaceae</taxon>
        <taxon>Arthrobotrys</taxon>
    </lineage>
</organism>
<evidence type="ECO:0000313" key="3">
    <source>
        <dbReference type="EMBL" id="KAK6513767.1"/>
    </source>
</evidence>
<feature type="region of interest" description="Disordered" evidence="1">
    <location>
        <begin position="28"/>
        <end position="48"/>
    </location>
</feature>
<evidence type="ECO:0000256" key="2">
    <source>
        <dbReference type="SAM" id="SignalP"/>
    </source>
</evidence>
<proteinExistence type="predicted"/>
<reference evidence="3 4" key="1">
    <citation type="submission" date="2019-10" db="EMBL/GenBank/DDBJ databases">
        <authorList>
            <person name="Palmer J.M."/>
        </authorList>
    </citation>
    <scope>NUCLEOTIDE SEQUENCE [LARGE SCALE GENOMIC DNA]</scope>
    <source>
        <strain evidence="3 4">TWF506</strain>
    </source>
</reference>
<protein>
    <submittedName>
        <fullName evidence="3">Uncharacterized protein</fullName>
    </submittedName>
</protein>
<comment type="caution">
    <text evidence="3">The sequence shown here is derived from an EMBL/GenBank/DDBJ whole genome shotgun (WGS) entry which is preliminary data.</text>
</comment>
<evidence type="ECO:0000256" key="1">
    <source>
        <dbReference type="SAM" id="MobiDB-lite"/>
    </source>
</evidence>
<gene>
    <name evidence="3" type="ORF">TWF506_008203</name>
</gene>
<evidence type="ECO:0000313" key="4">
    <source>
        <dbReference type="Proteomes" id="UP001307849"/>
    </source>
</evidence>
<name>A0AAN8RTP8_9PEZI</name>
<dbReference type="AlphaFoldDB" id="A0AAN8RTP8"/>
<accession>A0AAN8RTP8</accession>
<dbReference type="Proteomes" id="UP001307849">
    <property type="component" value="Unassembled WGS sequence"/>
</dbReference>
<feature type="chain" id="PRO_5042820137" evidence="2">
    <location>
        <begin position="21"/>
        <end position="289"/>
    </location>
</feature>
<keyword evidence="2" id="KW-0732">Signal</keyword>
<keyword evidence="4" id="KW-1185">Reference proteome</keyword>
<sequence length="289" mass="31633">MLITKTLLLSCLLWGSGTLAATIPENVDLKEGPPGPTDAPGAPKRLRRINPEIRPSELNKHLHPNAKYTAQGIDCADGEQIVVEGQVIGCFFINEEEAIDQAVKAVAAAKNIKEAYVDEPAVSEDVSPPTPLANRLTKRGDWATNGYHCFGSGVYSYIQALRSTAYTPCASIDSFGGHYVAGASWTITQLGSFQNPVNIYAAGDSSIQLRHDFYFQPMYSKDTWVHSTITGQCTTYVDMLFGFSGWSPYCIGGSGYDSRGGWMERHDVTWPYRSYRIGVDPNRFSGGNN</sequence>
<feature type="signal peptide" evidence="2">
    <location>
        <begin position="1"/>
        <end position="20"/>
    </location>
</feature>